<proteinExistence type="predicted"/>
<comment type="caution">
    <text evidence="2">The sequence shown here is derived from an EMBL/GenBank/DDBJ whole genome shotgun (WGS) entry which is preliminary data.</text>
</comment>
<dbReference type="Proteomes" id="UP000539175">
    <property type="component" value="Unassembled WGS sequence"/>
</dbReference>
<protein>
    <submittedName>
        <fullName evidence="2">Uncharacterized protein</fullName>
    </submittedName>
</protein>
<dbReference type="RefSeq" id="WP_184800391.1">
    <property type="nucleotide sequence ID" value="NZ_JACIIZ010000005.1"/>
</dbReference>
<reference evidence="2 3" key="1">
    <citation type="submission" date="2020-08" db="EMBL/GenBank/DDBJ databases">
        <title>Genomic Encyclopedia of Type Strains, Phase IV (KMG-IV): sequencing the most valuable type-strain genomes for metagenomic binning, comparative biology and taxonomic classification.</title>
        <authorList>
            <person name="Goeker M."/>
        </authorList>
    </citation>
    <scope>NUCLEOTIDE SEQUENCE [LARGE SCALE GENOMIC DNA]</scope>
    <source>
        <strain evidence="2 3">DSM 22198</strain>
    </source>
</reference>
<accession>A0A7X0ED35</accession>
<gene>
    <name evidence="2" type="ORF">FHS74_002266</name>
</gene>
<dbReference type="AlphaFoldDB" id="A0A7X0ED35"/>
<dbReference type="EMBL" id="JACIIZ010000005">
    <property type="protein sequence ID" value="MBB6251715.1"/>
    <property type="molecule type" value="Genomic_DNA"/>
</dbReference>
<evidence type="ECO:0000313" key="2">
    <source>
        <dbReference type="EMBL" id="MBB6251715.1"/>
    </source>
</evidence>
<sequence length="74" mass="7859">MTDADTPAEAAAPEPVPASTPDAAPCDWPVRLERALAAWLAEEIHNSPVARATDAYNHLVTTLGGLKARILQEI</sequence>
<keyword evidence="3" id="KW-1185">Reference proteome</keyword>
<feature type="region of interest" description="Disordered" evidence="1">
    <location>
        <begin position="1"/>
        <end position="25"/>
    </location>
</feature>
<organism evidence="2 3">
    <name type="scientific">Nitrospirillum iridis</name>
    <dbReference type="NCBI Taxonomy" id="765888"/>
    <lineage>
        <taxon>Bacteria</taxon>
        <taxon>Pseudomonadati</taxon>
        <taxon>Pseudomonadota</taxon>
        <taxon>Alphaproteobacteria</taxon>
        <taxon>Rhodospirillales</taxon>
        <taxon>Azospirillaceae</taxon>
        <taxon>Nitrospirillum</taxon>
    </lineage>
</organism>
<name>A0A7X0ED35_9PROT</name>
<feature type="compositionally biased region" description="Low complexity" evidence="1">
    <location>
        <begin position="1"/>
        <end position="13"/>
    </location>
</feature>
<evidence type="ECO:0000313" key="3">
    <source>
        <dbReference type="Proteomes" id="UP000539175"/>
    </source>
</evidence>
<evidence type="ECO:0000256" key="1">
    <source>
        <dbReference type="SAM" id="MobiDB-lite"/>
    </source>
</evidence>